<dbReference type="OrthoDB" id="5988077at2759"/>
<protein>
    <submittedName>
        <fullName evidence="1">Uncharacterized protein</fullName>
    </submittedName>
</protein>
<evidence type="ECO:0000313" key="2">
    <source>
        <dbReference type="Proteomes" id="UP000275408"/>
    </source>
</evidence>
<feature type="non-terminal residue" evidence="1">
    <location>
        <position position="1"/>
    </location>
</feature>
<dbReference type="AlphaFoldDB" id="A0A3M6U3R1"/>
<dbReference type="Proteomes" id="UP000275408">
    <property type="component" value="Unassembled WGS sequence"/>
</dbReference>
<name>A0A3M6U3R1_POCDA</name>
<proteinExistence type="predicted"/>
<sequence length="145" mass="16338">EKSLSLRQPWLNDSRVFRAGCDNLVDAIKKELECTLYQDQITETNQLNVLSPKLVFSWQNCRVITDCPNNNIDRLPSNNSSLLKNHIESLRVKKAKYNGSIDKVAAEEVLRQHGEINDDGAVGEKKIALRRGLEKSVVEAHLAVV</sequence>
<gene>
    <name evidence="1" type="ORF">pdam_00011092</name>
</gene>
<comment type="caution">
    <text evidence="1">The sequence shown here is derived from an EMBL/GenBank/DDBJ whole genome shotgun (WGS) entry which is preliminary data.</text>
</comment>
<organism evidence="1 2">
    <name type="scientific">Pocillopora damicornis</name>
    <name type="common">Cauliflower coral</name>
    <name type="synonym">Millepora damicornis</name>
    <dbReference type="NCBI Taxonomy" id="46731"/>
    <lineage>
        <taxon>Eukaryota</taxon>
        <taxon>Metazoa</taxon>
        <taxon>Cnidaria</taxon>
        <taxon>Anthozoa</taxon>
        <taxon>Hexacorallia</taxon>
        <taxon>Scleractinia</taxon>
        <taxon>Astrocoeniina</taxon>
        <taxon>Pocilloporidae</taxon>
        <taxon>Pocillopora</taxon>
    </lineage>
</organism>
<evidence type="ECO:0000313" key="1">
    <source>
        <dbReference type="EMBL" id="RMX48325.1"/>
    </source>
</evidence>
<keyword evidence="2" id="KW-1185">Reference proteome</keyword>
<accession>A0A3M6U3R1</accession>
<dbReference type="EMBL" id="RCHS01002293">
    <property type="protein sequence ID" value="RMX48325.1"/>
    <property type="molecule type" value="Genomic_DNA"/>
</dbReference>
<reference evidence="1 2" key="1">
    <citation type="journal article" date="2018" name="Sci. Rep.">
        <title>Comparative analysis of the Pocillopora damicornis genome highlights role of immune system in coral evolution.</title>
        <authorList>
            <person name="Cunning R."/>
            <person name="Bay R.A."/>
            <person name="Gillette P."/>
            <person name="Baker A.C."/>
            <person name="Traylor-Knowles N."/>
        </authorList>
    </citation>
    <scope>NUCLEOTIDE SEQUENCE [LARGE SCALE GENOMIC DNA]</scope>
    <source>
        <strain evidence="1">RSMAS</strain>
        <tissue evidence="1">Whole animal</tissue>
    </source>
</reference>